<dbReference type="EMBL" id="CM035425">
    <property type="protein sequence ID" value="KAH7332376.1"/>
    <property type="molecule type" value="Genomic_DNA"/>
</dbReference>
<keyword evidence="8" id="KW-1185">Reference proteome</keyword>
<evidence type="ECO:0000256" key="5">
    <source>
        <dbReference type="ARBA" id="ARBA00023136"/>
    </source>
</evidence>
<comment type="similarity">
    <text evidence="2">Belongs to the UPF0496 family.</text>
</comment>
<comment type="subcellular location">
    <subcellularLocation>
        <location evidence="1">Membrane</location>
    </subcellularLocation>
</comment>
<dbReference type="Pfam" id="PF05055">
    <property type="entry name" value="DUF677"/>
    <property type="match status" value="1"/>
</dbReference>
<organism evidence="7 8">
    <name type="scientific">Ceratopteris richardii</name>
    <name type="common">Triangle waterfern</name>
    <dbReference type="NCBI Taxonomy" id="49495"/>
    <lineage>
        <taxon>Eukaryota</taxon>
        <taxon>Viridiplantae</taxon>
        <taxon>Streptophyta</taxon>
        <taxon>Embryophyta</taxon>
        <taxon>Tracheophyta</taxon>
        <taxon>Polypodiopsida</taxon>
        <taxon>Polypodiidae</taxon>
        <taxon>Polypodiales</taxon>
        <taxon>Pteridineae</taxon>
        <taxon>Pteridaceae</taxon>
        <taxon>Parkerioideae</taxon>
        <taxon>Ceratopteris</taxon>
    </lineage>
</organism>
<feature type="transmembrane region" description="Helical" evidence="6">
    <location>
        <begin position="214"/>
        <end position="232"/>
    </location>
</feature>
<accession>A0A8T2SGU7</accession>
<evidence type="ECO:0000256" key="3">
    <source>
        <dbReference type="ARBA" id="ARBA00022692"/>
    </source>
</evidence>
<dbReference type="PANTHER" id="PTHR31113:SF2">
    <property type="entry name" value="OS04G0423200 PROTEIN"/>
    <property type="match status" value="1"/>
</dbReference>
<evidence type="ECO:0000256" key="6">
    <source>
        <dbReference type="SAM" id="Phobius"/>
    </source>
</evidence>
<gene>
    <name evidence="7" type="ORF">KP509_20G084400</name>
</gene>
<dbReference type="AlphaFoldDB" id="A0A8T2SGU7"/>
<protein>
    <submittedName>
        <fullName evidence="7">Uncharacterized protein</fullName>
    </submittedName>
</protein>
<keyword evidence="4 6" id="KW-1133">Transmembrane helix</keyword>
<evidence type="ECO:0000256" key="4">
    <source>
        <dbReference type="ARBA" id="ARBA00022989"/>
    </source>
</evidence>
<dbReference type="GO" id="GO:0016020">
    <property type="term" value="C:membrane"/>
    <property type="evidence" value="ECO:0007669"/>
    <property type="project" value="UniProtKB-SubCell"/>
</dbReference>
<dbReference type="InterPro" id="IPR007749">
    <property type="entry name" value="DUF677"/>
</dbReference>
<name>A0A8T2SGU7_CERRI</name>
<dbReference type="EMBL" id="CM035425">
    <property type="protein sequence ID" value="KAH7332378.1"/>
    <property type="molecule type" value="Genomic_DNA"/>
</dbReference>
<dbReference type="EMBL" id="CM035425">
    <property type="protein sequence ID" value="KAH7332379.1"/>
    <property type="molecule type" value="Genomic_DNA"/>
</dbReference>
<proteinExistence type="inferred from homology"/>
<evidence type="ECO:0000313" key="8">
    <source>
        <dbReference type="Proteomes" id="UP000825935"/>
    </source>
</evidence>
<keyword evidence="5 6" id="KW-0472">Membrane</keyword>
<keyword evidence="3 6" id="KW-0812">Transmembrane</keyword>
<sequence>MYFKWTRFWNGAGNADLGRNRIDLTKRRNTTFMSAFYDRIVRTKSYNDIVGKVELLSAQSRAESVTPGLPSFIPTDRLLEPTQEIINVVLKDYTDSETPQMLKMVTDFFENSRMASTLCSIVLYCIEQARGQWGSMDLTLAEFPQSGETLGFAKQQSITKCFSEMVSMENPFTDEQACDIFTNVRSRYTLLSEEVEGSRDMISRQAKERRRWRQWLIGMTALMVAGATLVVVVVTMHVVAGMAAAPIMLGMAAVARDKFQESGERSFKMQMRKAKVERVMSKCKLQQNKAGMTVNDDMDMTGLNMDMSGVLVGGMEVDTMLQDGTTVIEGKAADRGRFSAVIGDPLGECCRLAPIWDHRRTRGWWCWGSTTLAGQSAKLDALACGIFLVNNMLDTLSCLVRGLQEDWEYNRKLIEFGCVHCKEAACLQQVGRQLLRSHTNLYKQLTNLEEQVLVFLLFINKARHTVLQKFPNKVKNSQDLTCF</sequence>
<dbReference type="OrthoDB" id="776561at2759"/>
<reference evidence="7" key="1">
    <citation type="submission" date="2021-08" db="EMBL/GenBank/DDBJ databases">
        <title>WGS assembly of Ceratopteris richardii.</title>
        <authorList>
            <person name="Marchant D.B."/>
            <person name="Chen G."/>
            <person name="Jenkins J."/>
            <person name="Shu S."/>
            <person name="Leebens-Mack J."/>
            <person name="Grimwood J."/>
            <person name="Schmutz J."/>
            <person name="Soltis P."/>
            <person name="Soltis D."/>
            <person name="Chen Z.-H."/>
        </authorList>
    </citation>
    <scope>NUCLEOTIDE SEQUENCE</scope>
    <source>
        <strain evidence="7">Whitten #5841</strain>
        <tissue evidence="7">Leaf</tissue>
    </source>
</reference>
<dbReference type="EMBL" id="CM035425">
    <property type="protein sequence ID" value="KAH7332374.1"/>
    <property type="molecule type" value="Genomic_DNA"/>
</dbReference>
<evidence type="ECO:0000256" key="2">
    <source>
        <dbReference type="ARBA" id="ARBA00009074"/>
    </source>
</evidence>
<dbReference type="PANTHER" id="PTHR31113">
    <property type="entry name" value="UPF0496 PROTEIN 3-RELATED"/>
    <property type="match status" value="1"/>
</dbReference>
<evidence type="ECO:0000256" key="1">
    <source>
        <dbReference type="ARBA" id="ARBA00004370"/>
    </source>
</evidence>
<dbReference type="Proteomes" id="UP000825935">
    <property type="component" value="Chromosome 20"/>
</dbReference>
<dbReference type="OMA" id="HKASGIC"/>
<comment type="caution">
    <text evidence="7">The sequence shown here is derived from an EMBL/GenBank/DDBJ whole genome shotgun (WGS) entry which is preliminary data.</text>
</comment>
<evidence type="ECO:0000313" key="7">
    <source>
        <dbReference type="EMBL" id="KAH7332376.1"/>
    </source>
</evidence>